<dbReference type="InterPro" id="IPR006311">
    <property type="entry name" value="TAT_signal"/>
</dbReference>
<evidence type="ECO:0000313" key="1">
    <source>
        <dbReference type="EMBL" id="APW36267.1"/>
    </source>
</evidence>
<reference evidence="1 2" key="1">
    <citation type="submission" date="2017-01" db="EMBL/GenBank/DDBJ databases">
        <authorList>
            <person name="Mah S.A."/>
            <person name="Swanson W.J."/>
            <person name="Moy G.W."/>
            <person name="Vacquier V.D."/>
        </authorList>
    </citation>
    <scope>NUCLEOTIDE SEQUENCE [LARGE SCALE GENOMIC DNA]</scope>
    <source>
        <strain evidence="1 2">DCY110</strain>
    </source>
</reference>
<gene>
    <name evidence="1" type="ORF">RD110_02775</name>
</gene>
<dbReference type="Pfam" id="PF13618">
    <property type="entry name" value="Gluconate_2-dh3"/>
    <property type="match status" value="1"/>
</dbReference>
<dbReference type="RefSeq" id="WP_076196478.1">
    <property type="nucleotide sequence ID" value="NZ_CP019236.1"/>
</dbReference>
<dbReference type="STRING" id="1842727.RD110_02775"/>
<dbReference type="EMBL" id="CP019236">
    <property type="protein sequence ID" value="APW36267.1"/>
    <property type="molecule type" value="Genomic_DNA"/>
</dbReference>
<dbReference type="AlphaFoldDB" id="A0A1P8JR73"/>
<keyword evidence="2" id="KW-1185">Reference proteome</keyword>
<name>A0A1P8JR73_9BURK</name>
<organism evidence="1 2">
    <name type="scientific">Rhodoferax koreensis</name>
    <dbReference type="NCBI Taxonomy" id="1842727"/>
    <lineage>
        <taxon>Bacteria</taxon>
        <taxon>Pseudomonadati</taxon>
        <taxon>Pseudomonadota</taxon>
        <taxon>Betaproteobacteria</taxon>
        <taxon>Burkholderiales</taxon>
        <taxon>Comamonadaceae</taxon>
        <taxon>Rhodoferax</taxon>
    </lineage>
</organism>
<dbReference type="InterPro" id="IPR027056">
    <property type="entry name" value="Gluconate_2DH_su3"/>
</dbReference>
<protein>
    <recommendedName>
        <fullName evidence="3">Gluconate 2-dehydrogenase</fullName>
    </recommendedName>
</protein>
<dbReference type="Proteomes" id="UP000186609">
    <property type="component" value="Chromosome"/>
</dbReference>
<proteinExistence type="predicted"/>
<dbReference type="OrthoDB" id="8400810at2"/>
<accession>A0A1P8JR73</accession>
<sequence length="262" mass="27806">MSSQNDNRRDEDEPVPARRGFLRQIAAVTGSMPFAPGLVGGSAAVASLGAAAQATQTPAAPGPVVNTVVGYLSLSQDEAAFVETMVNVMCPADDMTPNGVDCGLAIYIDRQLAGDFGKGARRYKQGPWAEGKPQHGYQLPLTPEQYFKAGVAAANTACATRFGGKPFDQITPAEADAFLNDLAAGKVTDPRLPMAAWFNELVYPLFNQACFADPIYGGNTAKVFWKLIGYPGLPATHTIDMVQFRGKPFPGAKDPKSIADFS</sequence>
<dbReference type="PROSITE" id="PS51318">
    <property type="entry name" value="TAT"/>
    <property type="match status" value="1"/>
</dbReference>
<dbReference type="KEGG" id="rhy:RD110_02775"/>
<evidence type="ECO:0000313" key="2">
    <source>
        <dbReference type="Proteomes" id="UP000186609"/>
    </source>
</evidence>
<evidence type="ECO:0008006" key="3">
    <source>
        <dbReference type="Google" id="ProtNLM"/>
    </source>
</evidence>